<proteinExistence type="inferred from homology"/>
<keyword evidence="8" id="KW-1185">Reference proteome</keyword>
<dbReference type="PANTHER" id="PTHR10030:SF37">
    <property type="entry name" value="ALPHA-L-FUCOSIDASE-RELATED"/>
    <property type="match status" value="1"/>
</dbReference>
<dbReference type="Proteomes" id="UP000295455">
    <property type="component" value="Unassembled WGS sequence"/>
</dbReference>
<dbReference type="Pfam" id="PF01120">
    <property type="entry name" value="Alpha_L_fucos"/>
    <property type="match status" value="1"/>
</dbReference>
<dbReference type="GO" id="GO:0016139">
    <property type="term" value="P:glycoside catabolic process"/>
    <property type="evidence" value="ECO:0007669"/>
    <property type="project" value="TreeGrafter"/>
</dbReference>
<evidence type="ECO:0000313" key="8">
    <source>
        <dbReference type="Proteomes" id="UP000295455"/>
    </source>
</evidence>
<evidence type="ECO:0000256" key="5">
    <source>
        <dbReference type="ARBA" id="ARBA00023295"/>
    </source>
</evidence>
<name>A0A4R1RIG2_9FLAO</name>
<dbReference type="RefSeq" id="WP_132217971.1">
    <property type="nucleotide sequence ID" value="NZ_OX156936.1"/>
</dbReference>
<dbReference type="InterPro" id="IPR000933">
    <property type="entry name" value="Glyco_hydro_29"/>
</dbReference>
<dbReference type="InterPro" id="IPR017853">
    <property type="entry name" value="GH"/>
</dbReference>
<evidence type="ECO:0000313" key="7">
    <source>
        <dbReference type="EMBL" id="TCL65560.1"/>
    </source>
</evidence>
<gene>
    <name evidence="7" type="ORF">EV196_105223</name>
</gene>
<sequence length="549" mass="63000">MTFLIARKSFQPLRKNLFFIAMIFLCNIHDSYAQEKQLSWDELASQYECPEWFRDAKFGIWFHWGPQSVPEQGGGWYARHMYMKDVGKQKFGKMANPYHLQTYGHPSEFGFKDVINLWKAEKFDADALIKFSKDNGAKYIVALANHHDHFDLFDSSYHPWNAVNVGPKKDIIGAFEKATRKEGLKFGVTSHDDRFLEWWKPAFGADESGEFKGVPYDGRLTKADGKGKWWEGLDPADLYGPTLENRTPEIIENIKKNWQKRHVELVTKYKPDLLYNDGFSFTYGEYGKEVARTLYNNNYNENGSVQAVMLLKRKEKGTVNEVESGGSNTLRDEPWQSEITFTDWFYKTDRHLTHNARTILEMLIEAVSKNGNLLLNIELKPDGTIPGELREIIDIVGDWLKVNGEAIYGTRPWKVYGDGKSVRGENNATENGEIRNAGDDIAEKTKQGEHYNQRTTGSPEFASDEVRFTKKGDNLYILIMNPKKGEVRIPTFGKNSVIGSGKLEKLERLDSDDKVKYKQTQEYLAITLPTINGRSYPIVLKAKFQSIKS</sequence>
<keyword evidence="3" id="KW-0732">Signal</keyword>
<feature type="domain" description="Glycoside hydrolase family 29 N-terminal" evidence="6">
    <location>
        <begin position="33"/>
        <end position="405"/>
    </location>
</feature>
<dbReference type="EC" id="3.2.1.51" evidence="2"/>
<dbReference type="AlphaFoldDB" id="A0A4R1RIG2"/>
<keyword evidence="5" id="KW-0326">Glycosidase</keyword>
<reference evidence="7 8" key="1">
    <citation type="submission" date="2019-03" db="EMBL/GenBank/DDBJ databases">
        <title>Genomic Encyclopedia of Type Strains, Phase IV (KMG-IV): sequencing the most valuable type-strain genomes for metagenomic binning, comparative biology and taxonomic classification.</title>
        <authorList>
            <person name="Goeker M."/>
        </authorList>
    </citation>
    <scope>NUCLEOTIDE SEQUENCE [LARGE SCALE GENOMIC DNA]</scope>
    <source>
        <strain evidence="7 8">DSM 18792</strain>
    </source>
</reference>
<dbReference type="SUPFAM" id="SSF51445">
    <property type="entry name" value="(Trans)glycosidases"/>
    <property type="match status" value="1"/>
</dbReference>
<organism evidence="7 8">
    <name type="scientific">Mariniflexile fucanivorans</name>
    <dbReference type="NCBI Taxonomy" id="264023"/>
    <lineage>
        <taxon>Bacteria</taxon>
        <taxon>Pseudomonadati</taxon>
        <taxon>Bacteroidota</taxon>
        <taxon>Flavobacteriia</taxon>
        <taxon>Flavobacteriales</taxon>
        <taxon>Flavobacteriaceae</taxon>
        <taxon>Mariniflexile</taxon>
    </lineage>
</organism>
<accession>A0A4R1RIG2</accession>
<evidence type="ECO:0000259" key="6">
    <source>
        <dbReference type="Pfam" id="PF01120"/>
    </source>
</evidence>
<dbReference type="OrthoDB" id="1095333at2"/>
<evidence type="ECO:0000256" key="1">
    <source>
        <dbReference type="ARBA" id="ARBA00007951"/>
    </source>
</evidence>
<dbReference type="GO" id="GO:0004560">
    <property type="term" value="F:alpha-L-fucosidase activity"/>
    <property type="evidence" value="ECO:0007669"/>
    <property type="project" value="InterPro"/>
</dbReference>
<dbReference type="InterPro" id="IPR057739">
    <property type="entry name" value="Glyco_hydro_29_N"/>
</dbReference>
<evidence type="ECO:0000256" key="3">
    <source>
        <dbReference type="ARBA" id="ARBA00022729"/>
    </source>
</evidence>
<dbReference type="InterPro" id="IPR013780">
    <property type="entry name" value="Glyco_hydro_b"/>
</dbReference>
<dbReference type="EMBL" id="SLUP01000005">
    <property type="protein sequence ID" value="TCL65560.1"/>
    <property type="molecule type" value="Genomic_DNA"/>
</dbReference>
<dbReference type="PANTHER" id="PTHR10030">
    <property type="entry name" value="ALPHA-L-FUCOSIDASE"/>
    <property type="match status" value="1"/>
</dbReference>
<protein>
    <recommendedName>
        <fullName evidence="2">alpha-L-fucosidase</fullName>
        <ecNumber evidence="2">3.2.1.51</ecNumber>
    </recommendedName>
</protein>
<dbReference type="GO" id="GO:0005764">
    <property type="term" value="C:lysosome"/>
    <property type="evidence" value="ECO:0007669"/>
    <property type="project" value="TreeGrafter"/>
</dbReference>
<evidence type="ECO:0000256" key="4">
    <source>
        <dbReference type="ARBA" id="ARBA00022801"/>
    </source>
</evidence>
<comment type="similarity">
    <text evidence="1">Belongs to the glycosyl hydrolase 29 family.</text>
</comment>
<keyword evidence="4" id="KW-0378">Hydrolase</keyword>
<comment type="caution">
    <text evidence="7">The sequence shown here is derived from an EMBL/GenBank/DDBJ whole genome shotgun (WGS) entry which is preliminary data.</text>
</comment>
<evidence type="ECO:0000256" key="2">
    <source>
        <dbReference type="ARBA" id="ARBA00012662"/>
    </source>
</evidence>
<dbReference type="SMART" id="SM00812">
    <property type="entry name" value="Alpha_L_fucos"/>
    <property type="match status" value="1"/>
</dbReference>
<dbReference type="Gene3D" id="3.20.20.80">
    <property type="entry name" value="Glycosidases"/>
    <property type="match status" value="1"/>
</dbReference>
<dbReference type="Gene3D" id="2.60.40.1180">
    <property type="entry name" value="Golgi alpha-mannosidase II"/>
    <property type="match status" value="1"/>
</dbReference>
<dbReference type="GO" id="GO:0006004">
    <property type="term" value="P:fucose metabolic process"/>
    <property type="evidence" value="ECO:0007669"/>
    <property type="project" value="InterPro"/>
</dbReference>